<accession>A0A074VS26</accession>
<reference evidence="1 2" key="1">
    <citation type="journal article" date="2014" name="BMC Genomics">
        <title>Genome sequencing of four Aureobasidium pullulans varieties: biotechnological potential, stress tolerance, and description of new species.</title>
        <authorList>
            <person name="Gostin Ar C."/>
            <person name="Ohm R.A."/>
            <person name="Kogej T."/>
            <person name="Sonjak S."/>
            <person name="Turk M."/>
            <person name="Zajc J."/>
            <person name="Zalar P."/>
            <person name="Grube M."/>
            <person name="Sun H."/>
            <person name="Han J."/>
            <person name="Sharma A."/>
            <person name="Chiniquy J."/>
            <person name="Ngan C.Y."/>
            <person name="Lipzen A."/>
            <person name="Barry K."/>
            <person name="Grigoriev I.V."/>
            <person name="Gunde-Cimerman N."/>
        </authorList>
    </citation>
    <scope>NUCLEOTIDE SEQUENCE [LARGE SCALE GENOMIC DNA]</scope>
    <source>
        <strain evidence="1 2">CBS 110374</strain>
    </source>
</reference>
<keyword evidence="2" id="KW-1185">Reference proteome</keyword>
<organism evidence="1 2">
    <name type="scientific">Aureobasidium melanogenum (strain CBS 110374)</name>
    <name type="common">Aureobasidium pullulans var. melanogenum</name>
    <dbReference type="NCBI Taxonomy" id="1043003"/>
    <lineage>
        <taxon>Eukaryota</taxon>
        <taxon>Fungi</taxon>
        <taxon>Dikarya</taxon>
        <taxon>Ascomycota</taxon>
        <taxon>Pezizomycotina</taxon>
        <taxon>Dothideomycetes</taxon>
        <taxon>Dothideomycetidae</taxon>
        <taxon>Dothideales</taxon>
        <taxon>Saccotheciaceae</taxon>
        <taxon>Aureobasidium</taxon>
    </lineage>
</organism>
<dbReference type="AlphaFoldDB" id="A0A074VS26"/>
<dbReference type="GeneID" id="63917964"/>
<name>A0A074VS26_AURM1</name>
<gene>
    <name evidence="1" type="ORF">M437DRAFT_65503</name>
</gene>
<evidence type="ECO:0000313" key="2">
    <source>
        <dbReference type="Proteomes" id="UP000030672"/>
    </source>
</evidence>
<dbReference type="RefSeq" id="XP_040880568.1">
    <property type="nucleotide sequence ID" value="XM_041024591.1"/>
</dbReference>
<protein>
    <submittedName>
        <fullName evidence="1">Uncharacterized protein</fullName>
    </submittedName>
</protein>
<proteinExistence type="predicted"/>
<dbReference type="Proteomes" id="UP000030672">
    <property type="component" value="Unassembled WGS sequence"/>
</dbReference>
<dbReference type="HOGENOM" id="CLU_1524828_0_0_1"/>
<sequence length="176" mass="19790">MTSHRDYTYRGAPVARLKAVQKNRPSILWTRIPSFAPSQCLSPPLVNLSPFKRRRSPFRLSSPASGHPRSRLSKEIRNISECVRGCWWWRSGMPAHSVGISKVINRFSEQYLLHEETVPDYRVLGTAAPHEATHGRKIASHSMGSVVSKMMHDRGQSREGLGWAPVRNTTPVPLGV</sequence>
<dbReference type="EMBL" id="KL584831">
    <property type="protein sequence ID" value="KEQ63545.1"/>
    <property type="molecule type" value="Genomic_DNA"/>
</dbReference>
<evidence type="ECO:0000313" key="1">
    <source>
        <dbReference type="EMBL" id="KEQ63545.1"/>
    </source>
</evidence>